<dbReference type="SUPFAM" id="SSF46785">
    <property type="entry name" value="Winged helix' DNA-binding domain"/>
    <property type="match status" value="1"/>
</dbReference>
<dbReference type="InterPro" id="IPR015943">
    <property type="entry name" value="WD40/YVTN_repeat-like_dom_sf"/>
</dbReference>
<proteinExistence type="predicted"/>
<dbReference type="InterPro" id="IPR036322">
    <property type="entry name" value="WD40_repeat_dom_sf"/>
</dbReference>
<feature type="domain" description="PCI" evidence="3">
    <location>
        <begin position="975"/>
        <end position="1167"/>
    </location>
</feature>
<dbReference type="PANTHER" id="PTHR32215:SF0">
    <property type="entry name" value="CILIA- AND FLAGELLA-ASSOCIATED PROTEIN 57"/>
    <property type="match status" value="1"/>
</dbReference>
<dbReference type="Gene3D" id="2.130.10.10">
    <property type="entry name" value="YVTN repeat-like/Quinoprotein amine dehydrogenase"/>
    <property type="match status" value="2"/>
</dbReference>
<protein>
    <recommendedName>
        <fullName evidence="3">PCI domain-containing protein</fullName>
    </recommendedName>
</protein>
<dbReference type="VEuPathDB" id="FungiDB:H310_05288"/>
<dbReference type="InterPro" id="IPR000717">
    <property type="entry name" value="PCI_dom"/>
</dbReference>
<dbReference type="PROSITE" id="PS50082">
    <property type="entry name" value="WD_REPEATS_2"/>
    <property type="match status" value="1"/>
</dbReference>
<feature type="repeat" description="WD" evidence="1">
    <location>
        <begin position="156"/>
        <end position="197"/>
    </location>
</feature>
<dbReference type="Pfam" id="PF01399">
    <property type="entry name" value="PCI"/>
    <property type="match status" value="1"/>
</dbReference>
<evidence type="ECO:0000256" key="2">
    <source>
        <dbReference type="SAM" id="Coils"/>
    </source>
</evidence>
<evidence type="ECO:0000259" key="3">
    <source>
        <dbReference type="PROSITE" id="PS50250"/>
    </source>
</evidence>
<dbReference type="PROSITE" id="PS50250">
    <property type="entry name" value="PCI"/>
    <property type="match status" value="1"/>
</dbReference>
<dbReference type="PROSITE" id="PS50294">
    <property type="entry name" value="WD_REPEATS_REGION"/>
    <property type="match status" value="1"/>
</dbReference>
<feature type="coiled-coil region" evidence="2">
    <location>
        <begin position="541"/>
        <end position="652"/>
    </location>
</feature>
<dbReference type="EMBL" id="QUSY01000178">
    <property type="protein sequence ID" value="RHY31875.1"/>
    <property type="molecule type" value="Genomic_DNA"/>
</dbReference>
<dbReference type="PANTHER" id="PTHR32215">
    <property type="entry name" value="CILIA- AND FLAGELLA-ASSOCIATED PROTEIN 57"/>
    <property type="match status" value="1"/>
</dbReference>
<dbReference type="InterPro" id="IPR001680">
    <property type="entry name" value="WD40_rpt"/>
</dbReference>
<name>A0A3R6VDR3_9STRA</name>
<gene>
    <name evidence="4" type="ORF">DYB32_003087</name>
</gene>
<dbReference type="SMART" id="SM00088">
    <property type="entry name" value="PINT"/>
    <property type="match status" value="1"/>
</dbReference>
<accession>A0A3R6VDR3</accession>
<keyword evidence="1" id="KW-0853">WD repeat</keyword>
<evidence type="ECO:0000313" key="4">
    <source>
        <dbReference type="EMBL" id="RHY31875.1"/>
    </source>
</evidence>
<organism evidence="4 5">
    <name type="scientific">Aphanomyces invadans</name>
    <dbReference type="NCBI Taxonomy" id="157072"/>
    <lineage>
        <taxon>Eukaryota</taxon>
        <taxon>Sar</taxon>
        <taxon>Stramenopiles</taxon>
        <taxon>Oomycota</taxon>
        <taxon>Saprolegniomycetes</taxon>
        <taxon>Saprolegniales</taxon>
        <taxon>Verrucalvaceae</taxon>
        <taxon>Aphanomyces</taxon>
    </lineage>
</organism>
<sequence length="1205" mass="138157">MLTLSSTDILKEDAMNFELVSTAFHRPGQHGAQITGYVGRGSLDTCIRKPLIVTCGVDKSVRVWNYSDKSTDILKFFKEEALAVALHPSGLHVVVAFSDKLRMLNILMDDIRPYREFGVKACREVRFSHGGQYFAVANNNTIQVYGTYSGELMAVLRGHTNQVNALLWKSDDRKLMSCGSDGSIFQWDLRSAVKVGEGAVSILHRSCRDGIAPSSTPPSLISARCFPGHTHPRCNYHDLSLSPDSTMLFATGTDGTLKEIDIAAGAPRVEHNSGVLLGTCIFYKILKHSSRHRSPGPLAITTSQQYLFAGTAEPQRPGCIRAYKLPLEAESTYSEFQCHDMAVSRLRLSHRENAMAFAEEILVTKSDLEEKNQTMQVDELTLHNEYQLRLKDMNYKEKIQEVSDKFTSELTQDKQRCTDLQEDKREMEAEYDAKLSELEATHTRELDEIRTTYEAKIQAEVERYDALIQERDEENARWDEENQLLVESHTQFLAEMTSEYDRKVDGEQLKQTRLGTEKEEIVTEFEDSKNQSENGIMKKKFTALQKDIEDQKEEIRSLQEKGKELYENIKGLEKDIQGHKKEIREREETIQDKEKRIYDLKKKNQELEKFKFVLDYKIKELKRQIEPRENEIADMKLQIEEMDQELEHYHKSNAALDLMIGELTLKMDGMQKDINHQSLEIKTMRQFIRQFQSDLHDSAQLLEKKKALKASVIALYKKYETGKIVTEVASDVDAQQEYNRQREYLEKEVESMKSKLVKGLKINHSEMMRLKRENAILTVQVRARDPNTIMEFLRQEETKYPALAARYARLSELFSRKLYHELTVDILAFVKDEATAIGTNWYDLYVQFISTFQDKINQLSLITICGHIAQRFAGSVYTPLHLLLLIPTMHPQQAVTFLTSILTYLQTKKTKITQHTTPNPHAIESVLVCRMYTASFQVKLKQLAEVKAILADNKDAVEGLVGADPLVHAAYYRVACEYYSAVGYASMSRLPSTRQHNPRCSPADKFYKSALMFLAYSLYDDIKPAERFALAVNISIAALTGEDVFNFGEVLRTDKEWLSDLLHAFNRGDIDQFNIIVGNHRAEYNAQPALVNKADYVKEKVALLALMVLIFHRPSQERNIPFADIATATRLPLNQVEWLTMRALSLGLIKGSIDQVDQIVSVHWVQPRVLERQQLHELQERLGGWSKKVKDTLVFVEDQTPELFQ</sequence>
<comment type="caution">
    <text evidence="4">The sequence shown here is derived from an EMBL/GenBank/DDBJ whole genome shotgun (WGS) entry which is preliminary data.</text>
</comment>
<reference evidence="4 5" key="1">
    <citation type="submission" date="2018-08" db="EMBL/GenBank/DDBJ databases">
        <title>Aphanomyces genome sequencing and annotation.</title>
        <authorList>
            <person name="Minardi D."/>
            <person name="Oidtmann B."/>
            <person name="Van Der Giezen M."/>
            <person name="Studholme D.J."/>
        </authorList>
    </citation>
    <scope>NUCLEOTIDE SEQUENCE [LARGE SCALE GENOMIC DNA]</scope>
    <source>
        <strain evidence="4 5">NJM0002</strain>
    </source>
</reference>
<dbReference type="AlphaFoldDB" id="A0A3R6VDR3"/>
<keyword evidence="5" id="KW-1185">Reference proteome</keyword>
<dbReference type="InterPro" id="IPR054179">
    <property type="entry name" value="PSD13_N"/>
</dbReference>
<dbReference type="VEuPathDB" id="FungiDB:H310_05287"/>
<dbReference type="SMART" id="SM00320">
    <property type="entry name" value="WD40"/>
    <property type="match status" value="5"/>
</dbReference>
<keyword evidence="2" id="KW-0175">Coiled coil</keyword>
<evidence type="ECO:0000256" key="1">
    <source>
        <dbReference type="PROSITE-ProRule" id="PRU00221"/>
    </source>
</evidence>
<feature type="coiled-coil region" evidence="2">
    <location>
        <begin position="410"/>
        <end position="477"/>
    </location>
</feature>
<dbReference type="Pfam" id="PF22037">
    <property type="entry name" value="PSD13_N"/>
    <property type="match status" value="2"/>
</dbReference>
<dbReference type="InterPro" id="IPR036390">
    <property type="entry name" value="WH_DNA-bd_sf"/>
</dbReference>
<evidence type="ECO:0000313" key="5">
    <source>
        <dbReference type="Proteomes" id="UP000285060"/>
    </source>
</evidence>
<dbReference type="Pfam" id="PF00400">
    <property type="entry name" value="WD40"/>
    <property type="match status" value="2"/>
</dbReference>
<dbReference type="SUPFAM" id="SSF50978">
    <property type="entry name" value="WD40 repeat-like"/>
    <property type="match status" value="1"/>
</dbReference>
<dbReference type="Proteomes" id="UP000285060">
    <property type="component" value="Unassembled WGS sequence"/>
</dbReference>
<dbReference type="InterPro" id="IPR052993">
    <property type="entry name" value="CFA-57"/>
</dbReference>